<evidence type="ECO:0000256" key="3">
    <source>
        <dbReference type="ARBA" id="ARBA00022692"/>
    </source>
</evidence>
<evidence type="ECO:0000256" key="8">
    <source>
        <dbReference type="PIRSR" id="PIRSR603915-2"/>
    </source>
</evidence>
<dbReference type="Gene3D" id="2.60.60.20">
    <property type="entry name" value="PLAT/LH2 domain"/>
    <property type="match status" value="1"/>
</dbReference>
<dbReference type="PROSITE" id="PS50095">
    <property type="entry name" value="PLAT"/>
    <property type="match status" value="1"/>
</dbReference>
<dbReference type="InterPro" id="IPR046791">
    <property type="entry name" value="Polycystin_dom"/>
</dbReference>
<evidence type="ECO:0000256" key="1">
    <source>
        <dbReference type="ARBA" id="ARBA00004141"/>
    </source>
</evidence>
<dbReference type="Gene3D" id="1.10.287.70">
    <property type="match status" value="1"/>
</dbReference>
<dbReference type="InterPro" id="IPR051223">
    <property type="entry name" value="Polycystin"/>
</dbReference>
<evidence type="ECO:0000259" key="11">
    <source>
        <dbReference type="PROSITE" id="PS50095"/>
    </source>
</evidence>
<keyword evidence="13" id="KW-1185">Reference proteome</keyword>
<keyword evidence="3 10" id="KW-0812">Transmembrane</keyword>
<evidence type="ECO:0000256" key="5">
    <source>
        <dbReference type="ARBA" id="ARBA00022989"/>
    </source>
</evidence>
<evidence type="ECO:0000256" key="4">
    <source>
        <dbReference type="ARBA" id="ARBA00022729"/>
    </source>
</evidence>
<dbReference type="InterPro" id="IPR001024">
    <property type="entry name" value="PLAT/LH2_dom"/>
</dbReference>
<dbReference type="Pfam" id="PF01477">
    <property type="entry name" value="PLAT"/>
    <property type="match status" value="1"/>
</dbReference>
<dbReference type="GO" id="GO:0005262">
    <property type="term" value="F:calcium channel activity"/>
    <property type="evidence" value="ECO:0007669"/>
    <property type="project" value="TreeGrafter"/>
</dbReference>
<feature type="transmembrane region" description="Helical" evidence="10">
    <location>
        <begin position="667"/>
        <end position="684"/>
    </location>
</feature>
<keyword evidence="6 10" id="KW-0472">Membrane</keyword>
<sequence>VTVILLGSDGESHPHHLSDPDKPLFERGGVDMFLLTTPFSLGELQNVRLWHDNSGSHAARYINKVMVQDLETGQKWHFLCNSWLAINMGECALDKVFPVATELDLTNLFFTKTAKDFGDGHIWFSVINRPPASNFTRVQRVSCCFSLLLCTMLTNIMFWGIPTNPSEQKMDLQIEITWQQVMIGVQSSIIMFPINLLIVSIFRNTRPREKKVDYSEYLYRQLRHVEKELEVLDPSRFPNPRSYRQAVRQVQDMKGLLEGRLSCMSPAENHVVKSPSPPEQENNRKCCQGGLPWWFVFVGWFLVAATSGVAAYFTMMYGLTYGKQKSISWLISMVVSFFESVFVTQPLKPNVVLGTRRDSTCSYYQPPPPTDIERMRNNMIKEQKAYGLIMEILYLGFMWMLLLVAYGQRDPNAYFLNQHIQQSFTNGTSDMMSLNEVFMWTNTTLLSNLFGQYPFITDGNSKLVGNGRIRQVRVKRDSCPVSPSISSLVPDCQGLYSWDVEDMGQYGPGWSQNSSASGTINSTAWTYQSQGQLRGCPIWGDVVLYRGGGFVAELVLDQGNAGRVLQNLFDNTWLDIYTRAVFVEFTVYNANINLFCIVTLIFETSANAFQYLTDLQTVRLYQSTGGLEIFVMASEVIYFLFILYYMFVQGKLMKQLKWTYFSNKWNLLELAIIILSWSALSVFIKRTLLGNRDMEFYRTHPDRFPSFYQTAAADSVLGYLIAFLVLLATIKLWHLLRLNPKLHMITSTLKRAWNDISGFIIVLTIMLLTYSMTCNLIYGWKLYSYRTLLEAFQTIVSLQLGIFNYEEILEYNPVLGAFIIGSCVIFMTFVVLNLFISVILVAFSQEQLHHKLQPSEEEEIVDLIFTKLCSLLGIRCKNE</sequence>
<dbReference type="SUPFAM" id="SSF49723">
    <property type="entry name" value="Lipase/lipooxygenase domain (PLAT/LH2 domain)"/>
    <property type="match status" value="1"/>
</dbReference>
<dbReference type="SMART" id="SM00308">
    <property type="entry name" value="LH2"/>
    <property type="match status" value="1"/>
</dbReference>
<comment type="similarity">
    <text evidence="2">Belongs to the polycystin family.</text>
</comment>
<dbReference type="Pfam" id="PF20519">
    <property type="entry name" value="Polycystin_dom"/>
    <property type="match status" value="1"/>
</dbReference>
<dbReference type="PANTHER" id="PTHR10877">
    <property type="entry name" value="POLYCYSTIN FAMILY MEMBER"/>
    <property type="match status" value="1"/>
</dbReference>
<dbReference type="InterPro" id="IPR036392">
    <property type="entry name" value="PLAT/LH2_dom_sf"/>
</dbReference>
<name>A0A3B3SCC7_9TELE</name>
<feature type="transmembrane region" description="Helical" evidence="10">
    <location>
        <begin position="629"/>
        <end position="647"/>
    </location>
</feature>
<dbReference type="FunFam" id="1.10.287.70:FF:000086">
    <property type="entry name" value="Polycystic kidney disease 2"/>
    <property type="match status" value="1"/>
</dbReference>
<evidence type="ECO:0000313" key="13">
    <source>
        <dbReference type="Proteomes" id="UP000261540"/>
    </source>
</evidence>
<dbReference type="GO" id="GO:0005509">
    <property type="term" value="F:calcium ion binding"/>
    <property type="evidence" value="ECO:0007669"/>
    <property type="project" value="InterPro"/>
</dbReference>
<protein>
    <submittedName>
        <fullName evidence="12">Polycystic kidney disease 1 like 2a</fullName>
    </submittedName>
</protein>
<dbReference type="Ensembl" id="ENSPKIT00000009193.1">
    <property type="protein sequence ID" value="ENSPKIP00000028414.1"/>
    <property type="gene ID" value="ENSPKIG00000010042.1"/>
</dbReference>
<feature type="transmembrane region" description="Helical" evidence="10">
    <location>
        <begin position="385"/>
        <end position="406"/>
    </location>
</feature>
<reference evidence="12" key="1">
    <citation type="submission" date="2025-08" db="UniProtKB">
        <authorList>
            <consortium name="Ensembl"/>
        </authorList>
    </citation>
    <scope>IDENTIFICATION</scope>
</reference>
<evidence type="ECO:0000313" key="12">
    <source>
        <dbReference type="Ensembl" id="ENSPKIP00000028414.1"/>
    </source>
</evidence>
<dbReference type="PANTHER" id="PTHR10877:SF134">
    <property type="entry name" value="POLYCYSTIN-1-LIKE PROTEIN 2"/>
    <property type="match status" value="1"/>
</dbReference>
<feature type="transmembrane region" description="Helical" evidence="10">
    <location>
        <begin position="756"/>
        <end position="778"/>
    </location>
</feature>
<dbReference type="PRINTS" id="PR01433">
    <property type="entry name" value="POLYCYSTIN2"/>
</dbReference>
<proteinExistence type="inferred from homology"/>
<dbReference type="Pfam" id="PF08016">
    <property type="entry name" value="PKD_channel"/>
    <property type="match status" value="1"/>
</dbReference>
<keyword evidence="7" id="KW-0325">Glycoprotein</keyword>
<evidence type="ECO:0000256" key="10">
    <source>
        <dbReference type="SAM" id="Phobius"/>
    </source>
</evidence>
<dbReference type="InterPro" id="IPR003915">
    <property type="entry name" value="PKD_2"/>
</dbReference>
<feature type="transmembrane region" description="Helical" evidence="10">
    <location>
        <begin position="141"/>
        <end position="161"/>
    </location>
</feature>
<feature type="transmembrane region" description="Helical" evidence="10">
    <location>
        <begin position="293"/>
        <end position="315"/>
    </location>
</feature>
<feature type="transmembrane region" description="Helical" evidence="10">
    <location>
        <begin position="814"/>
        <end position="843"/>
    </location>
</feature>
<organism evidence="12 13">
    <name type="scientific">Paramormyrops kingsleyae</name>
    <dbReference type="NCBI Taxonomy" id="1676925"/>
    <lineage>
        <taxon>Eukaryota</taxon>
        <taxon>Metazoa</taxon>
        <taxon>Chordata</taxon>
        <taxon>Craniata</taxon>
        <taxon>Vertebrata</taxon>
        <taxon>Euteleostomi</taxon>
        <taxon>Actinopterygii</taxon>
        <taxon>Neopterygii</taxon>
        <taxon>Teleostei</taxon>
        <taxon>Osteoglossocephala</taxon>
        <taxon>Osteoglossomorpha</taxon>
        <taxon>Osteoglossiformes</taxon>
        <taxon>Mormyridae</taxon>
        <taxon>Paramormyrops</taxon>
    </lineage>
</organism>
<feature type="transmembrane region" description="Helical" evidence="10">
    <location>
        <begin position="181"/>
        <end position="202"/>
    </location>
</feature>
<dbReference type="STRING" id="1676925.ENSPKIP00000028414"/>
<feature type="transmembrane region" description="Helical" evidence="10">
    <location>
        <begin position="716"/>
        <end position="736"/>
    </location>
</feature>
<feature type="disulfide bond" evidence="8">
    <location>
        <begin position="479"/>
        <end position="492"/>
    </location>
</feature>
<accession>A0A3B3SCC7</accession>
<dbReference type="InterPro" id="IPR013122">
    <property type="entry name" value="PKD1_2_channel"/>
</dbReference>
<comment type="subcellular location">
    <subcellularLocation>
        <location evidence="1">Membrane</location>
        <topology evidence="1">Multi-pass membrane protein</topology>
    </subcellularLocation>
</comment>
<dbReference type="AlphaFoldDB" id="A0A3B3SCC7"/>
<dbReference type="GeneTree" id="ENSGT00940000164905"/>
<keyword evidence="5 10" id="KW-1133">Transmembrane helix</keyword>
<evidence type="ECO:0000256" key="2">
    <source>
        <dbReference type="ARBA" id="ARBA00007200"/>
    </source>
</evidence>
<reference evidence="12" key="2">
    <citation type="submission" date="2025-09" db="UniProtKB">
        <authorList>
            <consortium name="Ensembl"/>
        </authorList>
    </citation>
    <scope>IDENTIFICATION</scope>
</reference>
<dbReference type="GO" id="GO:0016020">
    <property type="term" value="C:membrane"/>
    <property type="evidence" value="ECO:0007669"/>
    <property type="project" value="UniProtKB-SubCell"/>
</dbReference>
<evidence type="ECO:0000256" key="7">
    <source>
        <dbReference type="ARBA" id="ARBA00023180"/>
    </source>
</evidence>
<dbReference type="GO" id="GO:0050982">
    <property type="term" value="P:detection of mechanical stimulus"/>
    <property type="evidence" value="ECO:0007669"/>
    <property type="project" value="TreeGrafter"/>
</dbReference>
<evidence type="ECO:0000256" key="6">
    <source>
        <dbReference type="ARBA" id="ARBA00023136"/>
    </source>
</evidence>
<keyword evidence="4" id="KW-0732">Signal</keyword>
<dbReference type="Proteomes" id="UP000261540">
    <property type="component" value="Unplaced"/>
</dbReference>
<feature type="domain" description="PLAT" evidence="11">
    <location>
        <begin position="1"/>
        <end position="98"/>
    </location>
</feature>
<comment type="caution">
    <text evidence="9">Lacks conserved residue(s) required for the propagation of feature annotation.</text>
</comment>
<evidence type="ECO:0000256" key="9">
    <source>
        <dbReference type="PROSITE-ProRule" id="PRU00152"/>
    </source>
</evidence>